<dbReference type="Proteomes" id="UP000298735">
    <property type="component" value="Chromosome Linear"/>
</dbReference>
<feature type="compositionally biased region" description="Basic and acidic residues" evidence="1">
    <location>
        <begin position="80"/>
        <end position="95"/>
    </location>
</feature>
<evidence type="ECO:0000313" key="2">
    <source>
        <dbReference type="EMBL" id="UYZ09220.1"/>
    </source>
</evidence>
<dbReference type="RefSeq" id="WP_137411203.1">
    <property type="nucleotide sequence ID" value="NZ_CP109969.1"/>
</dbReference>
<reference evidence="2" key="1">
    <citation type="submission" date="2022-10" db="EMBL/GenBank/DDBJ databases">
        <title>Complete genome sequence of Agrobacterium salinitolerans CFBP5507.</title>
        <authorList>
            <person name="Tchabashvili S."/>
            <person name="Yen H.-C."/>
            <person name="Haryono M."/>
            <person name="Lin Y.-C."/>
            <person name="Lai E.-M."/>
            <person name="Kuo C.-H."/>
        </authorList>
    </citation>
    <scope>NUCLEOTIDE SEQUENCE</scope>
    <source>
        <strain evidence="2">CFBP5507</strain>
    </source>
</reference>
<protein>
    <submittedName>
        <fullName evidence="2">Uncharacterized protein</fullName>
    </submittedName>
</protein>
<feature type="region of interest" description="Disordered" evidence="1">
    <location>
        <begin position="76"/>
        <end position="95"/>
    </location>
</feature>
<evidence type="ECO:0000313" key="3">
    <source>
        <dbReference type="Proteomes" id="UP000298735"/>
    </source>
</evidence>
<gene>
    <name evidence="2" type="ORF">CFBP5507_16005</name>
</gene>
<organism evidence="2 3">
    <name type="scientific">Agrobacterium salinitolerans</name>
    <dbReference type="NCBI Taxonomy" id="1183413"/>
    <lineage>
        <taxon>Bacteria</taxon>
        <taxon>Pseudomonadati</taxon>
        <taxon>Pseudomonadota</taxon>
        <taxon>Alphaproteobacteria</taxon>
        <taxon>Hyphomicrobiales</taxon>
        <taxon>Rhizobiaceae</taxon>
        <taxon>Rhizobium/Agrobacterium group</taxon>
        <taxon>Agrobacterium</taxon>
    </lineage>
</organism>
<evidence type="ECO:0000256" key="1">
    <source>
        <dbReference type="SAM" id="MobiDB-lite"/>
    </source>
</evidence>
<dbReference type="EMBL" id="CP109969">
    <property type="protein sequence ID" value="UYZ09220.1"/>
    <property type="molecule type" value="Genomic_DNA"/>
</dbReference>
<proteinExistence type="predicted"/>
<name>A0A4Z1QQ19_9HYPH</name>
<dbReference type="OrthoDB" id="8421409at2"/>
<dbReference type="AlphaFoldDB" id="A0A4Z1QQ19"/>
<dbReference type="KEGG" id="asal:CFBP5507_16005"/>
<accession>A0A4Z1QQ19</accession>
<sequence>MKRQSDHSERNLKSLDVRDRLILALYAQLKAERQTREAMEWVIRNGGLSPEVLEAMASDPVPVLTEADVPAIERILANGRHGETSSHSNDEGRRT</sequence>